<organism evidence="1 2">
    <name type="scientific">Cotesia glomerata</name>
    <name type="common">Lepidopteran parasitic wasp</name>
    <name type="synonym">Apanteles glomeratus</name>
    <dbReference type="NCBI Taxonomy" id="32391"/>
    <lineage>
        <taxon>Eukaryota</taxon>
        <taxon>Metazoa</taxon>
        <taxon>Ecdysozoa</taxon>
        <taxon>Arthropoda</taxon>
        <taxon>Hexapoda</taxon>
        <taxon>Insecta</taxon>
        <taxon>Pterygota</taxon>
        <taxon>Neoptera</taxon>
        <taxon>Endopterygota</taxon>
        <taxon>Hymenoptera</taxon>
        <taxon>Apocrita</taxon>
        <taxon>Ichneumonoidea</taxon>
        <taxon>Braconidae</taxon>
        <taxon>Microgastrinae</taxon>
        <taxon>Cotesia</taxon>
    </lineage>
</organism>
<accession>A0AAV7HZ00</accession>
<gene>
    <name evidence="1" type="ORF">KQX54_004611</name>
</gene>
<dbReference type="AlphaFoldDB" id="A0AAV7HZ00"/>
<comment type="caution">
    <text evidence="1">The sequence shown here is derived from an EMBL/GenBank/DDBJ whole genome shotgun (WGS) entry which is preliminary data.</text>
</comment>
<evidence type="ECO:0000313" key="1">
    <source>
        <dbReference type="EMBL" id="KAH0539411.1"/>
    </source>
</evidence>
<keyword evidence="2" id="KW-1185">Reference proteome</keyword>
<dbReference type="Proteomes" id="UP000826195">
    <property type="component" value="Unassembled WGS sequence"/>
</dbReference>
<dbReference type="EMBL" id="JAHXZJ010002609">
    <property type="protein sequence ID" value="KAH0539411.1"/>
    <property type="molecule type" value="Genomic_DNA"/>
</dbReference>
<sequence length="80" mass="9187">MATFELVAEFMPEGWVVSGAYELCDRWLDSSLDPKYRPRGSQFTVQALFGSLRRYSRTFPSGWDVKRKQCAQPPVSYEGC</sequence>
<name>A0AAV7HZ00_COTGL</name>
<protein>
    <submittedName>
        <fullName evidence="1">Uncharacterized protein</fullName>
    </submittedName>
</protein>
<evidence type="ECO:0000313" key="2">
    <source>
        <dbReference type="Proteomes" id="UP000826195"/>
    </source>
</evidence>
<reference evidence="1 2" key="1">
    <citation type="journal article" date="2021" name="J. Hered.">
        <title>A chromosome-level genome assembly of the parasitoid wasp, Cotesia glomerata (Hymenoptera: Braconidae).</title>
        <authorList>
            <person name="Pinto B.J."/>
            <person name="Weis J.J."/>
            <person name="Gamble T."/>
            <person name="Ode P.J."/>
            <person name="Paul R."/>
            <person name="Zaspel J.M."/>
        </authorList>
    </citation>
    <scope>NUCLEOTIDE SEQUENCE [LARGE SCALE GENOMIC DNA]</scope>
    <source>
        <strain evidence="1">CgM1</strain>
    </source>
</reference>
<proteinExistence type="predicted"/>